<dbReference type="AlphaFoldDB" id="A0A8T0HK69"/>
<feature type="signal peptide" evidence="1">
    <location>
        <begin position="1"/>
        <end position="16"/>
    </location>
</feature>
<sequence length="50" mass="5596">MVQLELIVLLAPYGCAYHACACTTEGIYLYYFSANFKTCLDLSIEGIGRR</sequence>
<feature type="chain" id="PRO_5035725416" evidence="1">
    <location>
        <begin position="17"/>
        <end position="50"/>
    </location>
</feature>
<keyword evidence="1" id="KW-0732">Signal</keyword>
<evidence type="ECO:0000313" key="2">
    <source>
        <dbReference type="EMBL" id="KAG0571163.1"/>
    </source>
</evidence>
<proteinExistence type="predicted"/>
<evidence type="ECO:0000256" key="1">
    <source>
        <dbReference type="SAM" id="SignalP"/>
    </source>
</evidence>
<protein>
    <submittedName>
        <fullName evidence="2">Uncharacterized protein</fullName>
    </submittedName>
</protein>
<comment type="caution">
    <text evidence="2">The sequence shown here is derived from an EMBL/GenBank/DDBJ whole genome shotgun (WGS) entry which is preliminary data.</text>
</comment>
<evidence type="ECO:0000313" key="3">
    <source>
        <dbReference type="Proteomes" id="UP000822688"/>
    </source>
</evidence>
<accession>A0A8T0HK69</accession>
<dbReference type="EMBL" id="CM026427">
    <property type="protein sequence ID" value="KAG0571163.1"/>
    <property type="molecule type" value="Genomic_DNA"/>
</dbReference>
<reference evidence="2 3" key="1">
    <citation type="submission" date="2020-06" db="EMBL/GenBank/DDBJ databases">
        <title>WGS assembly of Ceratodon purpureus strain R40.</title>
        <authorList>
            <person name="Carey S.B."/>
            <person name="Jenkins J."/>
            <person name="Shu S."/>
            <person name="Lovell J.T."/>
            <person name="Sreedasyam A."/>
            <person name="Maumus F."/>
            <person name="Tiley G.P."/>
            <person name="Fernandez-Pozo N."/>
            <person name="Barry K."/>
            <person name="Chen C."/>
            <person name="Wang M."/>
            <person name="Lipzen A."/>
            <person name="Daum C."/>
            <person name="Saski C.A."/>
            <person name="Payton A.C."/>
            <person name="Mcbreen J.C."/>
            <person name="Conrad R.E."/>
            <person name="Kollar L.M."/>
            <person name="Olsson S."/>
            <person name="Huttunen S."/>
            <person name="Landis J.B."/>
            <person name="Wickett N.J."/>
            <person name="Johnson M.G."/>
            <person name="Rensing S.A."/>
            <person name="Grimwood J."/>
            <person name="Schmutz J."/>
            <person name="Mcdaniel S.F."/>
        </authorList>
    </citation>
    <scope>NUCLEOTIDE SEQUENCE [LARGE SCALE GENOMIC DNA]</scope>
    <source>
        <strain evidence="2 3">R40</strain>
    </source>
</reference>
<organism evidence="2 3">
    <name type="scientific">Ceratodon purpureus</name>
    <name type="common">Fire moss</name>
    <name type="synonym">Dicranum purpureum</name>
    <dbReference type="NCBI Taxonomy" id="3225"/>
    <lineage>
        <taxon>Eukaryota</taxon>
        <taxon>Viridiplantae</taxon>
        <taxon>Streptophyta</taxon>
        <taxon>Embryophyta</taxon>
        <taxon>Bryophyta</taxon>
        <taxon>Bryophytina</taxon>
        <taxon>Bryopsida</taxon>
        <taxon>Dicranidae</taxon>
        <taxon>Pseudoditrichales</taxon>
        <taxon>Ditrichaceae</taxon>
        <taxon>Ceratodon</taxon>
    </lineage>
</organism>
<dbReference type="Proteomes" id="UP000822688">
    <property type="component" value="Chromosome 6"/>
</dbReference>
<gene>
    <name evidence="2" type="ORF">KC19_6G216100</name>
</gene>
<name>A0A8T0HK69_CERPU</name>
<keyword evidence="3" id="KW-1185">Reference proteome</keyword>